<dbReference type="EMBL" id="CP002745">
    <property type="protein sequence ID" value="AEK61696.1"/>
    <property type="molecule type" value="Genomic_DNA"/>
</dbReference>
<name>G0AK11_COLFT</name>
<reference evidence="1 2" key="2">
    <citation type="journal article" date="2006" name="J. Microbiol. Methods">
        <title>Genomic flank-sequencing of plasposon insertion sites for rapid identification of functional genes.</title>
        <authorList>
            <person name="Leveau J.H."/>
            <person name="Gerards S."/>
            <person name="Fritsche K."/>
            <person name="Zondag G."/>
            <person name="van Veen J.A."/>
        </authorList>
    </citation>
    <scope>NUCLEOTIDE SEQUENCE [LARGE SCALE GENOMIC DNA]</scope>
    <source>
        <strain evidence="1 2">Ter331</strain>
    </source>
</reference>
<keyword evidence="2" id="KW-1185">Reference proteome</keyword>
<sequence>MMSVFDKTENILSLRGASIGDGESLVAAGAFGRAGLRIDFMRIFFEIFRSRSEKFLRERL</sequence>
<reference evidence="1 2" key="1">
    <citation type="journal article" date="2004" name="Environ. Microbiol.">
        <title>Phylogeny-function analysis of (meta)genomic libraries: screening for expression of ribosomal RNA genes by large-insert library fluorescent in situ hybridization (LIL-FISH).</title>
        <authorList>
            <person name="Leveau J.H."/>
            <person name="Gerards S."/>
            <person name="de Boer W."/>
            <person name="van Veen J.A."/>
        </authorList>
    </citation>
    <scope>NUCLEOTIDE SEQUENCE [LARGE SCALE GENOMIC DNA]</scope>
    <source>
        <strain evidence="1 2">Ter331</strain>
    </source>
</reference>
<gene>
    <name evidence="1" type="ordered locus">CFU_1864</name>
</gene>
<reference evidence="1 2" key="3">
    <citation type="journal article" date="2008" name="FEMS Microbiol. Ecol.">
        <title>Identification and characterization of genes underlying chitinolysis in Collimonas fungivorans Ter331.</title>
        <authorList>
            <person name="Fritsche K."/>
            <person name="de Boer W."/>
            <person name="Gerards S."/>
            <person name="van den Berg M."/>
            <person name="van Veen J.A."/>
            <person name="Leveau J.H."/>
        </authorList>
    </citation>
    <scope>NUCLEOTIDE SEQUENCE [LARGE SCALE GENOMIC DNA]</scope>
    <source>
        <strain evidence="1 2">Ter331</strain>
    </source>
</reference>
<reference evidence="1 2" key="5">
    <citation type="journal article" date="2011" name="ISME J.">
        <title>Dual transcriptional profiling of a bacterial/fungal confrontation: Collimonas fungivorans versus Aspergillus niger.</title>
        <authorList>
            <person name="Mela F."/>
            <person name="Fritsche K."/>
            <person name="de Boer W."/>
            <person name="van Veen J.A."/>
            <person name="de Graaff L.H."/>
            <person name="van den Berg M."/>
            <person name="Leveau J.H."/>
        </authorList>
    </citation>
    <scope>NUCLEOTIDE SEQUENCE [LARGE SCALE GENOMIC DNA]</scope>
    <source>
        <strain evidence="1 2">Ter331</strain>
    </source>
</reference>
<dbReference type="AlphaFoldDB" id="G0AK11"/>
<reference evidence="2" key="6">
    <citation type="submission" date="2011-05" db="EMBL/GenBank/DDBJ databases">
        <title>Complete sequence of Collimonas fungivorans Ter331.</title>
        <authorList>
            <person name="Leveau J.H."/>
        </authorList>
    </citation>
    <scope>NUCLEOTIDE SEQUENCE [LARGE SCALE GENOMIC DNA]</scope>
    <source>
        <strain evidence="2">Ter331</strain>
    </source>
</reference>
<dbReference type="KEGG" id="cfu:CFU_1864"/>
<evidence type="ECO:0000313" key="2">
    <source>
        <dbReference type="Proteomes" id="UP000008392"/>
    </source>
</evidence>
<accession>G0AK11</accession>
<protein>
    <submittedName>
        <fullName evidence="1">Uncharacterized protein</fullName>
    </submittedName>
</protein>
<reference evidence="1 2" key="4">
    <citation type="journal article" date="2010" name="Environ. Microbiol.">
        <title>The bacterial genus Collimonas: mycophagy, weathering and other adaptive solutions to life in oligotrophic soil environments.</title>
        <authorList>
            <person name="Leveau J.H."/>
            <person name="Uroz S."/>
            <person name="de Boer W."/>
        </authorList>
    </citation>
    <scope>NUCLEOTIDE SEQUENCE [LARGE SCALE GENOMIC DNA]</scope>
    <source>
        <strain evidence="1 2">Ter331</strain>
    </source>
</reference>
<evidence type="ECO:0000313" key="1">
    <source>
        <dbReference type="EMBL" id="AEK61696.1"/>
    </source>
</evidence>
<dbReference type="Proteomes" id="UP000008392">
    <property type="component" value="Chromosome"/>
</dbReference>
<dbReference type="HOGENOM" id="CLU_2933401_0_0_4"/>
<organism evidence="1 2">
    <name type="scientific">Collimonas fungivorans (strain Ter331)</name>
    <dbReference type="NCBI Taxonomy" id="1005048"/>
    <lineage>
        <taxon>Bacteria</taxon>
        <taxon>Pseudomonadati</taxon>
        <taxon>Pseudomonadota</taxon>
        <taxon>Betaproteobacteria</taxon>
        <taxon>Burkholderiales</taxon>
        <taxon>Oxalobacteraceae</taxon>
        <taxon>Collimonas</taxon>
    </lineage>
</organism>
<proteinExistence type="predicted"/>